<name>A0ABT8DSL5_9BURK</name>
<dbReference type="Proteomes" id="UP001228044">
    <property type="component" value="Unassembled WGS sequence"/>
</dbReference>
<reference evidence="1 2" key="1">
    <citation type="submission" date="2023-06" db="EMBL/GenBank/DDBJ databases">
        <title>Pelomonas sp. PFR6 16S ribosomal RNA gene Genome sequencing and assembly.</title>
        <authorList>
            <person name="Woo H."/>
        </authorList>
    </citation>
    <scope>NUCLEOTIDE SEQUENCE [LARGE SCALE GENOMIC DNA]</scope>
    <source>
        <strain evidence="1 2">PFR6</strain>
    </source>
</reference>
<sequence length="62" mass="6972">MQTLDEMLSLKLLTPDQHAEIHAWTARAKTPEKIMQMPAHLWRALELASLLIDFDAGPAPAH</sequence>
<proteinExistence type="predicted"/>
<protein>
    <submittedName>
        <fullName evidence="1">Uncharacterized protein</fullName>
    </submittedName>
</protein>
<dbReference type="RefSeq" id="WP_290357593.1">
    <property type="nucleotide sequence ID" value="NZ_JAUHHC010000001.1"/>
</dbReference>
<accession>A0ABT8DSL5</accession>
<gene>
    <name evidence="1" type="ORF">QWJ38_03240</name>
</gene>
<comment type="caution">
    <text evidence="1">The sequence shown here is derived from an EMBL/GenBank/DDBJ whole genome shotgun (WGS) entry which is preliminary data.</text>
</comment>
<evidence type="ECO:0000313" key="2">
    <source>
        <dbReference type="Proteomes" id="UP001228044"/>
    </source>
</evidence>
<evidence type="ECO:0000313" key="1">
    <source>
        <dbReference type="EMBL" id="MDN3919289.1"/>
    </source>
</evidence>
<dbReference type="EMBL" id="JAUHHC010000001">
    <property type="protein sequence ID" value="MDN3919289.1"/>
    <property type="molecule type" value="Genomic_DNA"/>
</dbReference>
<organism evidence="1 2">
    <name type="scientific">Roseateles violae</name>
    <dbReference type="NCBI Taxonomy" id="3058042"/>
    <lineage>
        <taxon>Bacteria</taxon>
        <taxon>Pseudomonadati</taxon>
        <taxon>Pseudomonadota</taxon>
        <taxon>Betaproteobacteria</taxon>
        <taxon>Burkholderiales</taxon>
        <taxon>Sphaerotilaceae</taxon>
        <taxon>Roseateles</taxon>
    </lineage>
</organism>
<keyword evidence="2" id="KW-1185">Reference proteome</keyword>